<dbReference type="PANTHER" id="PTHR33678">
    <property type="entry name" value="BLL1576 PROTEIN"/>
    <property type="match status" value="1"/>
</dbReference>
<dbReference type="Proteomes" id="UP001168540">
    <property type="component" value="Unassembled WGS sequence"/>
</dbReference>
<evidence type="ECO:0000313" key="3">
    <source>
        <dbReference type="EMBL" id="MDN0077429.1"/>
    </source>
</evidence>
<evidence type="ECO:0000259" key="2">
    <source>
        <dbReference type="Pfam" id="PF13817"/>
    </source>
</evidence>
<evidence type="ECO:0000259" key="1">
    <source>
        <dbReference type="Pfam" id="PF03050"/>
    </source>
</evidence>
<proteinExistence type="predicted"/>
<sequence>MGKLSRKSETTAAIQYALNRWEALIWYAEDGRIEIDNNAAERALRGVTLGRMNFIVNEPGCGGERAASIYCLIGNTKLRSLDLEAYLRHVLGVIADWPVNQVADLLPSNLKLDAHAS</sequence>
<feature type="domain" description="Transposase IS66 C-terminal" evidence="2">
    <location>
        <begin position="72"/>
        <end position="107"/>
    </location>
</feature>
<reference evidence="3" key="1">
    <citation type="submission" date="2023-06" db="EMBL/GenBank/DDBJ databases">
        <authorList>
            <person name="Zhang S."/>
        </authorList>
    </citation>
    <scope>NUCLEOTIDE SEQUENCE</scope>
    <source>
        <strain evidence="3">SG2303</strain>
    </source>
</reference>
<accession>A0ABT7XUH1</accession>
<dbReference type="InterPro" id="IPR052344">
    <property type="entry name" value="Transposase-related"/>
</dbReference>
<organism evidence="3 4">
    <name type="scientific">Crenobacter oryzisoli</name>
    <dbReference type="NCBI Taxonomy" id="3056844"/>
    <lineage>
        <taxon>Bacteria</taxon>
        <taxon>Pseudomonadati</taxon>
        <taxon>Pseudomonadota</taxon>
        <taxon>Betaproteobacteria</taxon>
        <taxon>Neisseriales</taxon>
        <taxon>Neisseriaceae</taxon>
        <taxon>Crenobacter</taxon>
    </lineage>
</organism>
<dbReference type="InterPro" id="IPR039552">
    <property type="entry name" value="IS66_C"/>
</dbReference>
<comment type="caution">
    <text evidence="3">The sequence shown here is derived from an EMBL/GenBank/DDBJ whole genome shotgun (WGS) entry which is preliminary data.</text>
</comment>
<evidence type="ECO:0000313" key="4">
    <source>
        <dbReference type="Proteomes" id="UP001168540"/>
    </source>
</evidence>
<dbReference type="Pfam" id="PF13817">
    <property type="entry name" value="DDE_Tnp_IS66_C"/>
    <property type="match status" value="1"/>
</dbReference>
<dbReference type="RefSeq" id="WP_289832071.1">
    <property type="nucleotide sequence ID" value="NZ_JAUEDK010000067.1"/>
</dbReference>
<feature type="domain" description="Transposase IS66 central" evidence="1">
    <location>
        <begin position="3"/>
        <end position="55"/>
    </location>
</feature>
<gene>
    <name evidence="3" type="ORF">QU481_21625</name>
</gene>
<protein>
    <submittedName>
        <fullName evidence="3">Transposase</fullName>
    </submittedName>
</protein>
<dbReference type="PANTHER" id="PTHR33678:SF1">
    <property type="entry name" value="BLL1576 PROTEIN"/>
    <property type="match status" value="1"/>
</dbReference>
<dbReference type="Pfam" id="PF03050">
    <property type="entry name" value="DDE_Tnp_IS66"/>
    <property type="match status" value="1"/>
</dbReference>
<dbReference type="EMBL" id="JAUEDK010000067">
    <property type="protein sequence ID" value="MDN0077429.1"/>
    <property type="molecule type" value="Genomic_DNA"/>
</dbReference>
<name>A0ABT7XUH1_9NEIS</name>
<dbReference type="InterPro" id="IPR004291">
    <property type="entry name" value="Transposase_IS66_central"/>
</dbReference>
<keyword evidence="4" id="KW-1185">Reference proteome</keyword>